<feature type="transmembrane region" description="Helical" evidence="1">
    <location>
        <begin position="137"/>
        <end position="157"/>
    </location>
</feature>
<feature type="transmembrane region" description="Helical" evidence="1">
    <location>
        <begin position="217"/>
        <end position="234"/>
    </location>
</feature>
<dbReference type="Gene3D" id="1.10.10.10">
    <property type="entry name" value="Winged helix-like DNA-binding domain superfamily/Winged helix DNA-binding domain"/>
    <property type="match status" value="1"/>
</dbReference>
<dbReference type="AlphaFoldDB" id="A0AB37U9Z5"/>
<keyword evidence="1" id="KW-0812">Transmembrane</keyword>
<evidence type="ECO:0000313" key="4">
    <source>
        <dbReference type="Proteomes" id="UP000282574"/>
    </source>
</evidence>
<evidence type="ECO:0000259" key="2">
    <source>
        <dbReference type="Pfam" id="PF03551"/>
    </source>
</evidence>
<keyword evidence="1" id="KW-0472">Membrane</keyword>
<dbReference type="Pfam" id="PF03551">
    <property type="entry name" value="PadR"/>
    <property type="match status" value="1"/>
</dbReference>
<dbReference type="RefSeq" id="WP_127025080.1">
    <property type="nucleotide sequence ID" value="NZ_JAVKZF010000004.1"/>
</dbReference>
<feature type="transmembrane region" description="Helical" evidence="1">
    <location>
        <begin position="178"/>
        <end position="197"/>
    </location>
</feature>
<dbReference type="InterPro" id="IPR005149">
    <property type="entry name" value="Tscrpt_reg_PadR_N"/>
</dbReference>
<sequence>MFDIEIEILSVLNQNGEMYGLEIIDTLNQKLGKNWLGWNRVGFGNLYPALRRLERKEAIVSRWLELDEIPQKELIVGGYTRRRYYKIAPNFSDNIDSLAGRMSPNKNSISLNLALKGKCFCGIAFILELTYLSLFEIILFSISLVIVGLPILLSILISTKLDPFATFPLKSRIAPGALMGFGFGVVCLGLCRLELVTLFLQSVGAIDRPILPPLPDFLAGLAIATAIVGLSYIWRSNIQTLSH</sequence>
<accession>A0AB37U9Z5</accession>
<dbReference type="SUPFAM" id="SSF46785">
    <property type="entry name" value="Winged helix' DNA-binding domain"/>
    <property type="match status" value="1"/>
</dbReference>
<protein>
    <recommendedName>
        <fullName evidence="2">Transcription regulator PadR N-terminal domain-containing protein</fullName>
    </recommendedName>
</protein>
<dbReference type="EMBL" id="RSCK01000129">
    <property type="protein sequence ID" value="RUT01177.1"/>
    <property type="molecule type" value="Genomic_DNA"/>
</dbReference>
<organism evidence="3 4">
    <name type="scientific">Chroococcidiopsis cubana SAG 39.79</name>
    <dbReference type="NCBI Taxonomy" id="388085"/>
    <lineage>
        <taxon>Bacteria</taxon>
        <taxon>Bacillati</taxon>
        <taxon>Cyanobacteriota</taxon>
        <taxon>Cyanophyceae</taxon>
        <taxon>Chroococcidiopsidales</taxon>
        <taxon>Chroococcidiopsidaceae</taxon>
        <taxon>Chroococcidiopsis</taxon>
    </lineage>
</organism>
<feature type="domain" description="Transcription regulator PadR N-terminal" evidence="2">
    <location>
        <begin position="8"/>
        <end position="67"/>
    </location>
</feature>
<reference evidence="3 4" key="1">
    <citation type="journal article" date="2019" name="Genome Biol. Evol.">
        <title>Day and night: Metabolic profiles and evolutionary relationships of six axenic non-marine cyanobacteria.</title>
        <authorList>
            <person name="Will S.E."/>
            <person name="Henke P."/>
            <person name="Boedeker C."/>
            <person name="Huang S."/>
            <person name="Brinkmann H."/>
            <person name="Rohde M."/>
            <person name="Jarek M."/>
            <person name="Friedl T."/>
            <person name="Seufert S."/>
            <person name="Schumacher M."/>
            <person name="Overmann J."/>
            <person name="Neumann-Schaal M."/>
            <person name="Petersen J."/>
        </authorList>
    </citation>
    <scope>NUCLEOTIDE SEQUENCE [LARGE SCALE GENOMIC DNA]</scope>
    <source>
        <strain evidence="3 4">SAG 39.79</strain>
    </source>
</reference>
<keyword evidence="4" id="KW-1185">Reference proteome</keyword>
<comment type="caution">
    <text evidence="3">The sequence shown here is derived from an EMBL/GenBank/DDBJ whole genome shotgun (WGS) entry which is preliminary data.</text>
</comment>
<evidence type="ECO:0000313" key="3">
    <source>
        <dbReference type="EMBL" id="RUT01177.1"/>
    </source>
</evidence>
<name>A0AB37U9Z5_9CYAN</name>
<evidence type="ECO:0000256" key="1">
    <source>
        <dbReference type="SAM" id="Phobius"/>
    </source>
</evidence>
<dbReference type="InterPro" id="IPR036388">
    <property type="entry name" value="WH-like_DNA-bd_sf"/>
</dbReference>
<proteinExistence type="predicted"/>
<dbReference type="Proteomes" id="UP000282574">
    <property type="component" value="Unassembled WGS sequence"/>
</dbReference>
<gene>
    <name evidence="3" type="ORF">DSM107010_65880</name>
</gene>
<dbReference type="InterPro" id="IPR036390">
    <property type="entry name" value="WH_DNA-bd_sf"/>
</dbReference>
<keyword evidence="1" id="KW-1133">Transmembrane helix</keyword>